<proteinExistence type="predicted"/>
<sequence>MRVYKSSFATVLLLLELSASALSFSTSSSFFQVPHLVHRNTSPTLLSFPKNNKDFRKLLKIDNSSCLRCTGLSLSSNVINDSTLALSTVLLSSTTGLVCEKLKIVKSGVGTIVSLLVASIFSNIGIFGFSIPTSSPIYDFCWSRLLPASLALVLISKGYEQAGEEKSIGNVSGIHEKSIQHQVVANCGIPFIIGSIGSILGCFIAASVMVGISQQSPTLSSVGMTPMEASVAAGCLCASYIGGSVNFFATANILSTQMASQCLQHKYSSSIVADTISSMAAADLLVMALYFVGLTTMLSMKSLKQIFPGRILTQQSKNDDEINKGMDHYPKGEKVITDPKSIKFSSYAFIVSITMTIVEVANAFERKTSHILPGLGCAMIALLGTITNRILSKSKLFAMERLQWCISDLKRVGPSVADFCFMCLFSAIGVSANVKEALTQGSSSLIFALLALSVHLITTGLGSFVFMKIFRKPLALEEILVASNAAIGGASTAASFAGSIDERQIDQDKKRGLITAATVWGVLGYASATTIGVFVAKCLQP</sequence>
<dbReference type="EMBL" id="BLLK01000069">
    <property type="protein sequence ID" value="GFH60945.1"/>
    <property type="molecule type" value="Genomic_DNA"/>
</dbReference>
<feature type="chain" id="PRO_5042006327" evidence="2">
    <location>
        <begin position="24"/>
        <end position="541"/>
    </location>
</feature>
<organism evidence="3 4">
    <name type="scientific">Chaetoceros tenuissimus</name>
    <dbReference type="NCBI Taxonomy" id="426638"/>
    <lineage>
        <taxon>Eukaryota</taxon>
        <taxon>Sar</taxon>
        <taxon>Stramenopiles</taxon>
        <taxon>Ochrophyta</taxon>
        <taxon>Bacillariophyta</taxon>
        <taxon>Coscinodiscophyceae</taxon>
        <taxon>Chaetocerotophycidae</taxon>
        <taxon>Chaetocerotales</taxon>
        <taxon>Chaetocerotaceae</taxon>
        <taxon>Chaetoceros</taxon>
    </lineage>
</organism>
<keyword evidence="1" id="KW-0472">Membrane</keyword>
<dbReference type="Proteomes" id="UP001054902">
    <property type="component" value="Unassembled WGS sequence"/>
</dbReference>
<feature type="transmembrane region" description="Helical" evidence="1">
    <location>
        <begin position="188"/>
        <end position="210"/>
    </location>
</feature>
<dbReference type="PANTHER" id="PTHR34289:SF8">
    <property type="entry name" value="DUF819 DOMAIN-CONTAINING PROTEIN"/>
    <property type="match status" value="1"/>
</dbReference>
<evidence type="ECO:0000313" key="4">
    <source>
        <dbReference type="Proteomes" id="UP001054902"/>
    </source>
</evidence>
<gene>
    <name evidence="3" type="ORF">CTEN210_17421</name>
</gene>
<evidence type="ECO:0000256" key="2">
    <source>
        <dbReference type="SAM" id="SignalP"/>
    </source>
</evidence>
<keyword evidence="1" id="KW-0812">Transmembrane</keyword>
<dbReference type="AlphaFoldDB" id="A0AAD3DCP9"/>
<keyword evidence="2" id="KW-0732">Signal</keyword>
<accession>A0AAD3DCP9</accession>
<feature type="transmembrane region" description="Helical" evidence="1">
    <location>
        <begin position="479"/>
        <end position="500"/>
    </location>
</feature>
<evidence type="ECO:0000313" key="3">
    <source>
        <dbReference type="EMBL" id="GFH60945.1"/>
    </source>
</evidence>
<feature type="transmembrane region" description="Helical" evidence="1">
    <location>
        <begin position="370"/>
        <end position="391"/>
    </location>
</feature>
<keyword evidence="4" id="KW-1185">Reference proteome</keyword>
<evidence type="ECO:0000256" key="1">
    <source>
        <dbReference type="SAM" id="Phobius"/>
    </source>
</evidence>
<keyword evidence="1" id="KW-1133">Transmembrane helix</keyword>
<dbReference type="PANTHER" id="PTHR34289">
    <property type="entry name" value="PROTEIN, PUTATIVE (DUF819)-RELATED"/>
    <property type="match status" value="1"/>
</dbReference>
<feature type="transmembrane region" description="Helical" evidence="1">
    <location>
        <begin position="412"/>
        <end position="432"/>
    </location>
</feature>
<dbReference type="Pfam" id="PF05684">
    <property type="entry name" value="DUF819"/>
    <property type="match status" value="1"/>
</dbReference>
<feature type="signal peptide" evidence="2">
    <location>
        <begin position="1"/>
        <end position="23"/>
    </location>
</feature>
<feature type="transmembrane region" description="Helical" evidence="1">
    <location>
        <begin position="275"/>
        <end position="298"/>
    </location>
</feature>
<protein>
    <submittedName>
        <fullName evidence="3">Uncharacterized protein</fullName>
    </submittedName>
</protein>
<feature type="transmembrane region" description="Helical" evidence="1">
    <location>
        <begin position="231"/>
        <end position="255"/>
    </location>
</feature>
<comment type="caution">
    <text evidence="3">The sequence shown here is derived from an EMBL/GenBank/DDBJ whole genome shotgun (WGS) entry which is preliminary data.</text>
</comment>
<feature type="transmembrane region" description="Helical" evidence="1">
    <location>
        <begin position="512"/>
        <end position="536"/>
    </location>
</feature>
<reference evidence="3 4" key="1">
    <citation type="journal article" date="2021" name="Sci. Rep.">
        <title>The genome of the diatom Chaetoceros tenuissimus carries an ancient integrated fragment of an extant virus.</title>
        <authorList>
            <person name="Hongo Y."/>
            <person name="Kimura K."/>
            <person name="Takaki Y."/>
            <person name="Yoshida Y."/>
            <person name="Baba S."/>
            <person name="Kobayashi G."/>
            <person name="Nagasaki K."/>
            <person name="Hano T."/>
            <person name="Tomaru Y."/>
        </authorList>
    </citation>
    <scope>NUCLEOTIDE SEQUENCE [LARGE SCALE GENOMIC DNA]</scope>
    <source>
        <strain evidence="3 4">NIES-3715</strain>
    </source>
</reference>
<feature type="transmembrane region" description="Helical" evidence="1">
    <location>
        <begin position="344"/>
        <end position="364"/>
    </location>
</feature>
<feature type="transmembrane region" description="Helical" evidence="1">
    <location>
        <begin position="444"/>
        <end position="467"/>
    </location>
</feature>
<name>A0AAD3DCP9_9STRA</name>
<dbReference type="InterPro" id="IPR008537">
    <property type="entry name" value="DUF819"/>
</dbReference>